<organism evidence="4 5">
    <name type="scientific">Anaeramoeba flamelloides</name>
    <dbReference type="NCBI Taxonomy" id="1746091"/>
    <lineage>
        <taxon>Eukaryota</taxon>
        <taxon>Metamonada</taxon>
        <taxon>Anaeramoebidae</taxon>
        <taxon>Anaeramoeba</taxon>
    </lineage>
</organism>
<protein>
    <recommendedName>
        <fullName evidence="2">3-oxoacyl-[acyl-carrier-protein] reductase</fullName>
        <ecNumber evidence="2">1.1.1.100</ecNumber>
    </recommendedName>
</protein>
<dbReference type="InterPro" id="IPR036291">
    <property type="entry name" value="NAD(P)-bd_dom_sf"/>
</dbReference>
<evidence type="ECO:0000313" key="5">
    <source>
        <dbReference type="Proteomes" id="UP001146793"/>
    </source>
</evidence>
<dbReference type="EC" id="1.1.1.100" evidence="2"/>
<dbReference type="SUPFAM" id="SSF51735">
    <property type="entry name" value="NAD(P)-binding Rossmann-fold domains"/>
    <property type="match status" value="1"/>
</dbReference>
<dbReference type="EMBL" id="JANTQA010000036">
    <property type="protein sequence ID" value="KAJ3436304.1"/>
    <property type="molecule type" value="Genomic_DNA"/>
</dbReference>
<proteinExistence type="inferred from homology"/>
<dbReference type="InterPro" id="IPR002347">
    <property type="entry name" value="SDR_fam"/>
</dbReference>
<accession>A0AAV7Z3B6</accession>
<dbReference type="Proteomes" id="UP001146793">
    <property type="component" value="Unassembled WGS sequence"/>
</dbReference>
<dbReference type="Gene3D" id="3.40.50.720">
    <property type="entry name" value="NAD(P)-binding Rossmann-like Domain"/>
    <property type="match status" value="1"/>
</dbReference>
<comment type="similarity">
    <text evidence="1">Belongs to the short-chain dehydrogenases/reductases (SDR) family.</text>
</comment>
<dbReference type="AlphaFoldDB" id="A0AAV7Z3B6"/>
<dbReference type="GO" id="GO:0004316">
    <property type="term" value="F:3-oxoacyl-[acyl-carrier-protein] reductase (NADPH) activity"/>
    <property type="evidence" value="ECO:0007669"/>
    <property type="project" value="UniProtKB-EC"/>
</dbReference>
<dbReference type="Pfam" id="PF00106">
    <property type="entry name" value="adh_short"/>
    <property type="match status" value="1"/>
</dbReference>
<dbReference type="PRINTS" id="PR00081">
    <property type="entry name" value="GDHRDH"/>
</dbReference>
<dbReference type="InterPro" id="IPR050259">
    <property type="entry name" value="SDR"/>
</dbReference>
<comment type="catalytic activity">
    <reaction evidence="3">
        <text>a (3R)-hydroxyacyl-[ACP] + NADP(+) = a 3-oxoacyl-[ACP] + NADPH + H(+)</text>
        <dbReference type="Rhea" id="RHEA:17397"/>
        <dbReference type="Rhea" id="RHEA-COMP:9916"/>
        <dbReference type="Rhea" id="RHEA-COMP:9945"/>
        <dbReference type="ChEBI" id="CHEBI:15378"/>
        <dbReference type="ChEBI" id="CHEBI:57783"/>
        <dbReference type="ChEBI" id="CHEBI:58349"/>
        <dbReference type="ChEBI" id="CHEBI:78776"/>
        <dbReference type="ChEBI" id="CHEBI:78827"/>
        <dbReference type="EC" id="1.1.1.100"/>
    </reaction>
</comment>
<evidence type="ECO:0000313" key="4">
    <source>
        <dbReference type="EMBL" id="KAJ3436304.1"/>
    </source>
</evidence>
<name>A0AAV7Z3B6_9EUKA</name>
<evidence type="ECO:0000256" key="1">
    <source>
        <dbReference type="ARBA" id="ARBA00006484"/>
    </source>
</evidence>
<gene>
    <name evidence="4" type="ORF">M0812_18361</name>
</gene>
<evidence type="ECO:0000256" key="3">
    <source>
        <dbReference type="ARBA" id="ARBA00048508"/>
    </source>
</evidence>
<sequence>MKNFQGKKITLVTSGDHGIGYEVCRHLSKFQKNHVILTSKNQKEGEKSRSLLEKVNGAELSFLEMDENDPVSVENTFNKVRSRFGKLDVLINNPSFPFQNLTQFLDVQVKTFIETFALNVYCAFNTMKTFLPLMQENKYGRIVNVGSCIGDLHSVREPIHSCYVLTQFSIKSLTKTFSEVVNPSQIKINAIDISYNKNDDFKRTGQLKKQPAVLKSEISILVAYLTEIGENGPTGSFFQDLKLIESSLERKQF</sequence>
<reference evidence="4" key="1">
    <citation type="submission" date="2022-08" db="EMBL/GenBank/DDBJ databases">
        <title>Novel sulphate-reducing endosymbionts in the free-living metamonad Anaeramoeba.</title>
        <authorList>
            <person name="Jerlstrom-Hultqvist J."/>
            <person name="Cepicka I."/>
            <person name="Gallot-Lavallee L."/>
            <person name="Salas-Leiva D."/>
            <person name="Curtis B.A."/>
            <person name="Zahonova K."/>
            <person name="Pipaliya S."/>
            <person name="Dacks J."/>
            <person name="Roger A.J."/>
        </authorList>
    </citation>
    <scope>NUCLEOTIDE SEQUENCE</scope>
    <source>
        <strain evidence="4">Busselton2</strain>
    </source>
</reference>
<dbReference type="PANTHER" id="PTHR42879:SF2">
    <property type="entry name" value="3-OXOACYL-[ACYL-CARRIER-PROTEIN] REDUCTASE FABG"/>
    <property type="match status" value="1"/>
</dbReference>
<comment type="caution">
    <text evidence="4">The sequence shown here is derived from an EMBL/GenBank/DDBJ whole genome shotgun (WGS) entry which is preliminary data.</text>
</comment>
<dbReference type="PANTHER" id="PTHR42879">
    <property type="entry name" value="3-OXOACYL-(ACYL-CARRIER-PROTEIN) REDUCTASE"/>
    <property type="match status" value="1"/>
</dbReference>
<evidence type="ECO:0000256" key="2">
    <source>
        <dbReference type="ARBA" id="ARBA00012948"/>
    </source>
</evidence>